<dbReference type="PANTHER" id="PTHR47592">
    <property type="entry name" value="PBF68 PROTEIN"/>
    <property type="match status" value="1"/>
</dbReference>
<evidence type="ECO:0000313" key="3">
    <source>
        <dbReference type="Proteomes" id="UP000323506"/>
    </source>
</evidence>
<feature type="domain" description="Retrovirus-related Pol polyprotein from transposon TNT 1-94-like beta-barrel" evidence="1">
    <location>
        <begin position="45"/>
        <end position="124"/>
    </location>
</feature>
<gene>
    <name evidence="2" type="ORF">ES288_A06G133500v1</name>
</gene>
<evidence type="ECO:0000313" key="2">
    <source>
        <dbReference type="EMBL" id="TYH13329.1"/>
    </source>
</evidence>
<accession>A0A5D2G897</accession>
<dbReference type="Pfam" id="PF22936">
    <property type="entry name" value="Pol_BBD"/>
    <property type="match status" value="1"/>
</dbReference>
<evidence type="ECO:0000259" key="1">
    <source>
        <dbReference type="Pfam" id="PF22936"/>
    </source>
</evidence>
<dbReference type="PANTHER" id="PTHR47592:SF30">
    <property type="entry name" value="CCHC-TYPE DOMAIN-CONTAINING PROTEIN"/>
    <property type="match status" value="1"/>
</dbReference>
<keyword evidence="3" id="KW-1185">Reference proteome</keyword>
<name>A0A5D2G897_GOSDA</name>
<dbReference type="Proteomes" id="UP000323506">
    <property type="component" value="Chromosome A06"/>
</dbReference>
<reference evidence="2 3" key="1">
    <citation type="submission" date="2019-06" db="EMBL/GenBank/DDBJ databases">
        <title>WGS assembly of Gossypium darwinii.</title>
        <authorList>
            <person name="Chen Z.J."/>
            <person name="Sreedasyam A."/>
            <person name="Ando A."/>
            <person name="Song Q."/>
            <person name="De L."/>
            <person name="Hulse-Kemp A."/>
            <person name="Ding M."/>
            <person name="Ye W."/>
            <person name="Kirkbride R."/>
            <person name="Jenkins J."/>
            <person name="Plott C."/>
            <person name="Lovell J."/>
            <person name="Lin Y.-M."/>
            <person name="Vaughn R."/>
            <person name="Liu B."/>
            <person name="Li W."/>
            <person name="Simpson S."/>
            <person name="Scheffler B."/>
            <person name="Saski C."/>
            <person name="Grover C."/>
            <person name="Hu G."/>
            <person name="Conover J."/>
            <person name="Carlson J."/>
            <person name="Shu S."/>
            <person name="Boston L."/>
            <person name="Williams M."/>
            <person name="Peterson D."/>
            <person name="Mcgee K."/>
            <person name="Jones D."/>
            <person name="Wendel J."/>
            <person name="Stelly D."/>
            <person name="Grimwood J."/>
            <person name="Schmutz J."/>
        </authorList>
    </citation>
    <scope>NUCLEOTIDE SEQUENCE [LARGE SCALE GENOMIC DNA]</scope>
    <source>
        <strain evidence="2">1808015.09</strain>
    </source>
</reference>
<sequence>MSLDVNKYIPDLSKFKPLVHLIEDLDEVIIAMVFKVNLVENDTKWIVDKCASKHFCANKKMFTEFENVTEGEQVYIGNSSSSEVLSKGKILLKLTSRKVLALNNVLYVLASRGNLISGGLLNKADIKLVFESDKLVLSRNRNYVGKGYLSGGLFVIKTVSNASTFAYTVESLNM</sequence>
<dbReference type="AlphaFoldDB" id="A0A5D2G897"/>
<dbReference type="InterPro" id="IPR054722">
    <property type="entry name" value="PolX-like_BBD"/>
</dbReference>
<proteinExistence type="predicted"/>
<protein>
    <recommendedName>
        <fullName evidence="1">Retrovirus-related Pol polyprotein from transposon TNT 1-94-like beta-barrel domain-containing protein</fullName>
    </recommendedName>
</protein>
<organism evidence="2 3">
    <name type="scientific">Gossypium darwinii</name>
    <name type="common">Darwin's cotton</name>
    <name type="synonym">Gossypium barbadense var. darwinii</name>
    <dbReference type="NCBI Taxonomy" id="34276"/>
    <lineage>
        <taxon>Eukaryota</taxon>
        <taxon>Viridiplantae</taxon>
        <taxon>Streptophyta</taxon>
        <taxon>Embryophyta</taxon>
        <taxon>Tracheophyta</taxon>
        <taxon>Spermatophyta</taxon>
        <taxon>Magnoliopsida</taxon>
        <taxon>eudicotyledons</taxon>
        <taxon>Gunneridae</taxon>
        <taxon>Pentapetalae</taxon>
        <taxon>rosids</taxon>
        <taxon>malvids</taxon>
        <taxon>Malvales</taxon>
        <taxon>Malvaceae</taxon>
        <taxon>Malvoideae</taxon>
        <taxon>Gossypium</taxon>
    </lineage>
</organism>
<dbReference type="EMBL" id="CM017693">
    <property type="protein sequence ID" value="TYH13329.1"/>
    <property type="molecule type" value="Genomic_DNA"/>
</dbReference>